<dbReference type="EMBL" id="CATQJA010002710">
    <property type="protein sequence ID" value="CAJ0587588.1"/>
    <property type="molecule type" value="Genomic_DNA"/>
</dbReference>
<dbReference type="AlphaFoldDB" id="A0AA36GCV1"/>
<name>A0AA36GCV1_9BILA</name>
<protein>
    <submittedName>
        <fullName evidence="1">Uncharacterized protein</fullName>
    </submittedName>
</protein>
<comment type="caution">
    <text evidence="1">The sequence shown here is derived from an EMBL/GenBank/DDBJ whole genome shotgun (WGS) entry which is preliminary data.</text>
</comment>
<feature type="non-terminal residue" evidence="1">
    <location>
        <position position="134"/>
    </location>
</feature>
<proteinExistence type="predicted"/>
<organism evidence="1 2">
    <name type="scientific">Mesorhabditis spiculigera</name>
    <dbReference type="NCBI Taxonomy" id="96644"/>
    <lineage>
        <taxon>Eukaryota</taxon>
        <taxon>Metazoa</taxon>
        <taxon>Ecdysozoa</taxon>
        <taxon>Nematoda</taxon>
        <taxon>Chromadorea</taxon>
        <taxon>Rhabditida</taxon>
        <taxon>Rhabditina</taxon>
        <taxon>Rhabditomorpha</taxon>
        <taxon>Rhabditoidea</taxon>
        <taxon>Rhabditidae</taxon>
        <taxon>Mesorhabditinae</taxon>
        <taxon>Mesorhabditis</taxon>
    </lineage>
</organism>
<accession>A0AA36GCV1</accession>
<dbReference type="Proteomes" id="UP001177023">
    <property type="component" value="Unassembled WGS sequence"/>
</dbReference>
<gene>
    <name evidence="1" type="ORF">MSPICULIGERA_LOCUS25547</name>
</gene>
<evidence type="ECO:0000313" key="1">
    <source>
        <dbReference type="EMBL" id="CAJ0587588.1"/>
    </source>
</evidence>
<sequence>MLRNSLGATPLARQLAFPRLLGGSAKPGWAMATPKTLDAFRAMFASDTKKCEGLRRMHTRVQGPQETVLQFAYELRRSEEELTPDTTEIEMVAGMTERTLPHIRRQLLKRADLRNLDSSQIIQLAREAEEKQRL</sequence>
<reference evidence="1" key="1">
    <citation type="submission" date="2023-06" db="EMBL/GenBank/DDBJ databases">
        <authorList>
            <person name="Delattre M."/>
        </authorList>
    </citation>
    <scope>NUCLEOTIDE SEQUENCE</scope>
    <source>
        <strain evidence="1">AF72</strain>
    </source>
</reference>
<evidence type="ECO:0000313" key="2">
    <source>
        <dbReference type="Proteomes" id="UP001177023"/>
    </source>
</evidence>
<keyword evidence="2" id="KW-1185">Reference proteome</keyword>